<comment type="caution">
    <text evidence="2">The sequence shown here is derived from an EMBL/GenBank/DDBJ whole genome shotgun (WGS) entry which is preliminary data.</text>
</comment>
<dbReference type="AlphaFoldDB" id="A0AAD5VQT5"/>
<proteinExistence type="predicted"/>
<feature type="region of interest" description="Disordered" evidence="1">
    <location>
        <begin position="1"/>
        <end position="31"/>
    </location>
</feature>
<dbReference type="EMBL" id="JANIEX010000435">
    <property type="protein sequence ID" value="KAJ3567121.1"/>
    <property type="molecule type" value="Genomic_DNA"/>
</dbReference>
<accession>A0AAD5VQT5</accession>
<feature type="compositionally biased region" description="Basic residues" evidence="1">
    <location>
        <begin position="1"/>
        <end position="12"/>
    </location>
</feature>
<reference evidence="2" key="1">
    <citation type="submission" date="2022-07" db="EMBL/GenBank/DDBJ databases">
        <title>Genome Sequence of Leucocoprinus birnbaumii.</title>
        <authorList>
            <person name="Buettner E."/>
        </authorList>
    </citation>
    <scope>NUCLEOTIDE SEQUENCE</scope>
    <source>
        <strain evidence="2">VT141</strain>
    </source>
</reference>
<keyword evidence="3" id="KW-1185">Reference proteome</keyword>
<gene>
    <name evidence="2" type="ORF">NP233_g6567</name>
</gene>
<evidence type="ECO:0000313" key="2">
    <source>
        <dbReference type="EMBL" id="KAJ3567121.1"/>
    </source>
</evidence>
<evidence type="ECO:0000256" key="1">
    <source>
        <dbReference type="SAM" id="MobiDB-lite"/>
    </source>
</evidence>
<protein>
    <recommendedName>
        <fullName evidence="4">Ubiquitin-like domain-containing protein</fullName>
    </recommendedName>
</protein>
<evidence type="ECO:0008006" key="4">
    <source>
        <dbReference type="Google" id="ProtNLM"/>
    </source>
</evidence>
<name>A0AAD5VQT5_9AGAR</name>
<dbReference type="Proteomes" id="UP001213000">
    <property type="component" value="Unassembled WGS sequence"/>
</dbReference>
<evidence type="ECO:0000313" key="3">
    <source>
        <dbReference type="Proteomes" id="UP001213000"/>
    </source>
</evidence>
<organism evidence="2 3">
    <name type="scientific">Leucocoprinus birnbaumii</name>
    <dbReference type="NCBI Taxonomy" id="56174"/>
    <lineage>
        <taxon>Eukaryota</taxon>
        <taxon>Fungi</taxon>
        <taxon>Dikarya</taxon>
        <taxon>Basidiomycota</taxon>
        <taxon>Agaricomycotina</taxon>
        <taxon>Agaricomycetes</taxon>
        <taxon>Agaricomycetidae</taxon>
        <taxon>Agaricales</taxon>
        <taxon>Agaricineae</taxon>
        <taxon>Agaricaceae</taxon>
        <taxon>Leucocoprinus</taxon>
    </lineage>
</organism>
<sequence length="172" mass="19258">MRQIILHRHPVSHKCTPTAPPTEDAATKKNEKARELLAKISSTSNSKKPVIRKTTKLPTDPAKLAAHRKVEVMKMRHKAVPLDPKDKSASPPLDQRLHVKVAFGEHEKVFWIRKPLITGKALDLLCDQFGIKHIDTSPTRLLKQGSEDQLRNDIALSEQVDDGSTLTITQES</sequence>